<dbReference type="Pfam" id="PF13365">
    <property type="entry name" value="Trypsin_2"/>
    <property type="match status" value="1"/>
</dbReference>
<dbReference type="GO" id="GO:0006508">
    <property type="term" value="P:proteolysis"/>
    <property type="evidence" value="ECO:0007669"/>
    <property type="project" value="UniProtKB-KW"/>
</dbReference>
<accession>A0A4D6KFJ9</accession>
<dbReference type="EMBL" id="CP039375">
    <property type="protein sequence ID" value="QCD66990.1"/>
    <property type="molecule type" value="Genomic_DNA"/>
</dbReference>
<dbReference type="PROSITE" id="PS51257">
    <property type="entry name" value="PROKAR_LIPOPROTEIN"/>
    <property type="match status" value="1"/>
</dbReference>
<reference evidence="4 5" key="2">
    <citation type="submission" date="2019-04" db="EMBL/GenBank/DDBJ databases">
        <authorList>
            <person name="Yang S."/>
            <person name="Wei W."/>
        </authorList>
    </citation>
    <scope>NUCLEOTIDE SEQUENCE [LARGE SCALE GENOMIC DNA]</scope>
    <source>
        <strain evidence="5">ZP60</strain>
    </source>
</reference>
<evidence type="ECO:0000256" key="2">
    <source>
        <dbReference type="ARBA" id="ARBA00022801"/>
    </source>
</evidence>
<dbReference type="RefSeq" id="WP_015763434.1">
    <property type="nucleotide sequence ID" value="NZ_CP039375.1"/>
</dbReference>
<gene>
    <name evidence="4" type="ORF">E5139_15555</name>
</gene>
<dbReference type="AlphaFoldDB" id="A0A4D6KFJ9"/>
<dbReference type="InterPro" id="IPR051201">
    <property type="entry name" value="Chloro_Bact_Ser_Proteases"/>
</dbReference>
<reference evidence="4 5" key="1">
    <citation type="submission" date="2019-04" db="EMBL/GenBank/DDBJ databases">
        <title>Complete genome sequence of Arthrobacter sp. ZXY-2 associated with effective atrazine degradation and salt adaptation.</title>
        <authorList>
            <person name="Zhao X."/>
        </authorList>
    </citation>
    <scope>NUCLEOTIDE SEQUENCE [LARGE SCALE GENOMIC DNA]</scope>
    <source>
        <strain evidence="5">ZP60</strain>
    </source>
</reference>
<name>A0A4D6KFJ9_9EURY</name>
<dbReference type="InterPro" id="IPR006311">
    <property type="entry name" value="TAT_signal"/>
</dbReference>
<dbReference type="GeneID" id="42180386"/>
<dbReference type="OMA" id="NLIPGQW"/>
<dbReference type="InterPro" id="IPR009003">
    <property type="entry name" value="Peptidase_S1_PA"/>
</dbReference>
<protein>
    <submittedName>
        <fullName evidence="4">PDZ domain-containing protein</fullName>
    </submittedName>
</protein>
<organism evidence="4 5">
    <name type="scientific">Halomicrobium mukohataei</name>
    <dbReference type="NCBI Taxonomy" id="57705"/>
    <lineage>
        <taxon>Archaea</taxon>
        <taxon>Methanobacteriati</taxon>
        <taxon>Methanobacteriota</taxon>
        <taxon>Stenosarchaea group</taxon>
        <taxon>Halobacteria</taxon>
        <taxon>Halobacteriales</taxon>
        <taxon>Haloarculaceae</taxon>
        <taxon>Halomicrobium</taxon>
    </lineage>
</organism>
<proteinExistence type="predicted"/>
<evidence type="ECO:0000259" key="3">
    <source>
        <dbReference type="Pfam" id="PF13180"/>
    </source>
</evidence>
<dbReference type="Pfam" id="PF13180">
    <property type="entry name" value="PDZ_2"/>
    <property type="match status" value="1"/>
</dbReference>
<dbReference type="PANTHER" id="PTHR43343:SF3">
    <property type="entry name" value="PROTEASE DO-LIKE 8, CHLOROPLASTIC"/>
    <property type="match status" value="1"/>
</dbReference>
<dbReference type="SUPFAM" id="SSF50494">
    <property type="entry name" value="Trypsin-like serine proteases"/>
    <property type="match status" value="1"/>
</dbReference>
<dbReference type="InterPro" id="IPR001478">
    <property type="entry name" value="PDZ"/>
</dbReference>
<evidence type="ECO:0000256" key="1">
    <source>
        <dbReference type="ARBA" id="ARBA00022670"/>
    </source>
</evidence>
<dbReference type="KEGG" id="halz:E5139_15555"/>
<feature type="domain" description="PDZ" evidence="3">
    <location>
        <begin position="242"/>
        <end position="347"/>
    </location>
</feature>
<dbReference type="PRINTS" id="PR00834">
    <property type="entry name" value="PROTEASES2C"/>
</dbReference>
<keyword evidence="2" id="KW-0378">Hydrolase</keyword>
<keyword evidence="1" id="KW-0645">Protease</keyword>
<dbReference type="PROSITE" id="PS51318">
    <property type="entry name" value="TAT"/>
    <property type="match status" value="1"/>
</dbReference>
<dbReference type="Gene3D" id="2.30.42.10">
    <property type="match status" value="1"/>
</dbReference>
<dbReference type="PANTHER" id="PTHR43343">
    <property type="entry name" value="PEPTIDASE S12"/>
    <property type="match status" value="1"/>
</dbReference>
<dbReference type="InterPro" id="IPR001940">
    <property type="entry name" value="Peptidase_S1C"/>
</dbReference>
<dbReference type="InterPro" id="IPR036034">
    <property type="entry name" value="PDZ_sf"/>
</dbReference>
<evidence type="ECO:0000313" key="4">
    <source>
        <dbReference type="EMBL" id="QCD66990.1"/>
    </source>
</evidence>
<dbReference type="Proteomes" id="UP000297053">
    <property type="component" value="Chromosome"/>
</dbReference>
<dbReference type="SUPFAM" id="SSF50156">
    <property type="entry name" value="PDZ domain-like"/>
    <property type="match status" value="1"/>
</dbReference>
<dbReference type="GO" id="GO:0004252">
    <property type="term" value="F:serine-type endopeptidase activity"/>
    <property type="evidence" value="ECO:0007669"/>
    <property type="project" value="InterPro"/>
</dbReference>
<sequence>MDDQQTRRGVLGSMAAAVGASVAGCQAPALDATAGSEGQSASDGYSAVYEQVVDSVATVRTYTENSRGGQGSAFVYSDDYLVTNEHVVGDADEIYVRYRESGWIESAVVAVDAYSDLAVIEVTDKPASATPLSFVEADPGVGTEVVAIGNPFGLSGSVSAGIVSGVDRTLPAANGFSIPDAVQTDAAVNPGNSGGPLVTLDGTVVGVINSGGGDNIGFAISAALTRRVVPSLIDSGAYDHSYLGVRLTDLTPPIVEANDLRTAEGVYIDEVVTDGPAEGVLEPSNGEEVVNGVRVGVGGDVVVAMDETPTPSRQHLSSFLALETTPGDTIAVDVLREGSRETVDLTLGERPER</sequence>
<dbReference type="Gene3D" id="2.40.10.120">
    <property type="match status" value="1"/>
</dbReference>
<evidence type="ECO:0000313" key="5">
    <source>
        <dbReference type="Proteomes" id="UP000297053"/>
    </source>
</evidence>